<dbReference type="InterPro" id="IPR002885">
    <property type="entry name" value="PPR_rpt"/>
</dbReference>
<dbReference type="InterPro" id="IPR011990">
    <property type="entry name" value="TPR-like_helical_dom_sf"/>
</dbReference>
<proteinExistence type="inferred from homology"/>
<reference evidence="4" key="1">
    <citation type="submission" date="2019-09" db="EMBL/GenBank/DDBJ databases">
        <title>Draft genome information of white flower Hibiscus syriacus.</title>
        <authorList>
            <person name="Kim Y.-M."/>
        </authorList>
    </citation>
    <scope>NUCLEOTIDE SEQUENCE [LARGE SCALE GENOMIC DNA]</scope>
    <source>
        <strain evidence="4">YM2019G1</strain>
    </source>
</reference>
<dbReference type="PANTHER" id="PTHR45717">
    <property type="entry name" value="OS12G0527900 PROTEIN"/>
    <property type="match status" value="1"/>
</dbReference>
<feature type="repeat" description="PPR" evidence="3">
    <location>
        <begin position="98"/>
        <end position="132"/>
    </location>
</feature>
<accession>A0A6A2XDK0</accession>
<comment type="caution">
    <text evidence="4">The sequence shown here is derived from an EMBL/GenBank/DDBJ whole genome shotgun (WGS) entry which is preliminary data.</text>
</comment>
<evidence type="ECO:0008006" key="6">
    <source>
        <dbReference type="Google" id="ProtNLM"/>
    </source>
</evidence>
<protein>
    <recommendedName>
        <fullName evidence="6">Pentatricopeptide repeat-containing protein</fullName>
    </recommendedName>
</protein>
<keyword evidence="2" id="KW-0677">Repeat</keyword>
<sequence>MLNVDFLADFIIQTGSIKPLCIPESVLWEAPTKASKLSLKTGSNMGTTCHINLQLQEKNEIMRLLFRLLLVAPHCCLKWSDRQVPLSFAENGGAGFCLECSYNDIMRLYTNTERHEKVPDVMREMKEKNVSPDNFSYRICINSFGVMSNLEAMEEILTEMENQPHIKMDPWIHACFSIC</sequence>
<dbReference type="Pfam" id="PF13041">
    <property type="entry name" value="PPR_2"/>
    <property type="match status" value="1"/>
</dbReference>
<name>A0A6A2XDK0_HIBSY</name>
<evidence type="ECO:0000313" key="5">
    <source>
        <dbReference type="Proteomes" id="UP000436088"/>
    </source>
</evidence>
<dbReference type="Proteomes" id="UP000436088">
    <property type="component" value="Unassembled WGS sequence"/>
</dbReference>
<dbReference type="NCBIfam" id="TIGR00756">
    <property type="entry name" value="PPR"/>
    <property type="match status" value="1"/>
</dbReference>
<evidence type="ECO:0000256" key="1">
    <source>
        <dbReference type="ARBA" id="ARBA00007626"/>
    </source>
</evidence>
<keyword evidence="5" id="KW-1185">Reference proteome</keyword>
<dbReference type="PANTHER" id="PTHR45717:SF20">
    <property type="entry name" value="OS07G0598500 PROTEIN"/>
    <property type="match status" value="1"/>
</dbReference>
<dbReference type="GO" id="GO:0005739">
    <property type="term" value="C:mitochondrion"/>
    <property type="evidence" value="ECO:0007669"/>
    <property type="project" value="TreeGrafter"/>
</dbReference>
<gene>
    <name evidence="4" type="ORF">F3Y22_tig00111792pilonHSYRG00081</name>
</gene>
<evidence type="ECO:0000313" key="4">
    <source>
        <dbReference type="EMBL" id="KAE8673362.1"/>
    </source>
</evidence>
<organism evidence="4 5">
    <name type="scientific">Hibiscus syriacus</name>
    <name type="common">Rose of Sharon</name>
    <dbReference type="NCBI Taxonomy" id="106335"/>
    <lineage>
        <taxon>Eukaryota</taxon>
        <taxon>Viridiplantae</taxon>
        <taxon>Streptophyta</taxon>
        <taxon>Embryophyta</taxon>
        <taxon>Tracheophyta</taxon>
        <taxon>Spermatophyta</taxon>
        <taxon>Magnoliopsida</taxon>
        <taxon>eudicotyledons</taxon>
        <taxon>Gunneridae</taxon>
        <taxon>Pentapetalae</taxon>
        <taxon>rosids</taxon>
        <taxon>malvids</taxon>
        <taxon>Malvales</taxon>
        <taxon>Malvaceae</taxon>
        <taxon>Malvoideae</taxon>
        <taxon>Hibiscus</taxon>
    </lineage>
</organism>
<evidence type="ECO:0000256" key="3">
    <source>
        <dbReference type="PROSITE-ProRule" id="PRU00708"/>
    </source>
</evidence>
<dbReference type="GO" id="GO:0003729">
    <property type="term" value="F:mRNA binding"/>
    <property type="evidence" value="ECO:0007669"/>
    <property type="project" value="UniProtKB-ARBA"/>
</dbReference>
<dbReference type="AlphaFoldDB" id="A0A6A2XDK0"/>
<evidence type="ECO:0000256" key="2">
    <source>
        <dbReference type="ARBA" id="ARBA00022737"/>
    </source>
</evidence>
<comment type="similarity">
    <text evidence="1">Belongs to the PPR family. P subfamily.</text>
</comment>
<dbReference type="PROSITE" id="PS51375">
    <property type="entry name" value="PPR"/>
    <property type="match status" value="1"/>
</dbReference>
<dbReference type="Gene3D" id="1.25.40.10">
    <property type="entry name" value="Tetratricopeptide repeat domain"/>
    <property type="match status" value="1"/>
</dbReference>
<dbReference type="EMBL" id="VEPZ02001428">
    <property type="protein sequence ID" value="KAE8673362.1"/>
    <property type="molecule type" value="Genomic_DNA"/>
</dbReference>